<protein>
    <recommendedName>
        <fullName evidence="2">Ribonuclease H1 N-terminal domain-containing protein</fullName>
    </recommendedName>
</protein>
<dbReference type="InterPro" id="IPR037056">
    <property type="entry name" value="RNase_H1_N_sf"/>
</dbReference>
<dbReference type="InterPro" id="IPR011320">
    <property type="entry name" value="RNase_H1_N"/>
</dbReference>
<evidence type="ECO:0000256" key="1">
    <source>
        <dbReference type="SAM" id="MobiDB-lite"/>
    </source>
</evidence>
<feature type="compositionally biased region" description="Low complexity" evidence="1">
    <location>
        <begin position="68"/>
        <end position="84"/>
    </location>
</feature>
<reference evidence="4" key="1">
    <citation type="journal article" date="2012" name="Science">
        <title>The Paleozoic origin of enzymatic lignin decomposition reconstructed from 31 fungal genomes.</title>
        <authorList>
            <person name="Floudas D."/>
            <person name="Binder M."/>
            <person name="Riley R."/>
            <person name="Barry K."/>
            <person name="Blanchette R.A."/>
            <person name="Henrissat B."/>
            <person name="Martinez A.T."/>
            <person name="Otillar R."/>
            <person name="Spatafora J.W."/>
            <person name="Yadav J.S."/>
            <person name="Aerts A."/>
            <person name="Benoit I."/>
            <person name="Boyd A."/>
            <person name="Carlson A."/>
            <person name="Copeland A."/>
            <person name="Coutinho P.M."/>
            <person name="de Vries R.P."/>
            <person name="Ferreira P."/>
            <person name="Findley K."/>
            <person name="Foster B."/>
            <person name="Gaskell J."/>
            <person name="Glotzer D."/>
            <person name="Gorecki P."/>
            <person name="Heitman J."/>
            <person name="Hesse C."/>
            <person name="Hori C."/>
            <person name="Igarashi K."/>
            <person name="Jurgens J.A."/>
            <person name="Kallen N."/>
            <person name="Kersten P."/>
            <person name="Kohler A."/>
            <person name="Kuees U."/>
            <person name="Kumar T.K.A."/>
            <person name="Kuo A."/>
            <person name="LaButti K."/>
            <person name="Larrondo L.F."/>
            <person name="Lindquist E."/>
            <person name="Ling A."/>
            <person name="Lombard V."/>
            <person name="Lucas S."/>
            <person name="Lundell T."/>
            <person name="Martin R."/>
            <person name="McLaughlin D.J."/>
            <person name="Morgenstern I."/>
            <person name="Morin E."/>
            <person name="Murat C."/>
            <person name="Nagy L.G."/>
            <person name="Nolan M."/>
            <person name="Ohm R.A."/>
            <person name="Patyshakuliyeva A."/>
            <person name="Rokas A."/>
            <person name="Ruiz-Duenas F.J."/>
            <person name="Sabat G."/>
            <person name="Salamov A."/>
            <person name="Samejima M."/>
            <person name="Schmutz J."/>
            <person name="Slot J.C."/>
            <person name="St John F."/>
            <person name="Stenlid J."/>
            <person name="Sun H."/>
            <person name="Sun S."/>
            <person name="Syed K."/>
            <person name="Tsang A."/>
            <person name="Wiebenga A."/>
            <person name="Young D."/>
            <person name="Pisabarro A."/>
            <person name="Eastwood D.C."/>
            <person name="Martin F."/>
            <person name="Cullen D."/>
            <person name="Grigoriev I.V."/>
            <person name="Hibbett D.S."/>
        </authorList>
    </citation>
    <scope>NUCLEOTIDE SEQUENCE [LARGE SCALE GENOMIC DNA]</scope>
    <source>
        <strain evidence="4">RWD-64-598 SS2</strain>
    </source>
</reference>
<dbReference type="Gene3D" id="3.40.970.10">
    <property type="entry name" value="Ribonuclease H1, N-terminal domain"/>
    <property type="match status" value="1"/>
</dbReference>
<evidence type="ECO:0000313" key="3">
    <source>
        <dbReference type="EMBL" id="EIW79817.1"/>
    </source>
</evidence>
<dbReference type="InterPro" id="IPR009027">
    <property type="entry name" value="Ribosomal_bL9/RNase_H1_N"/>
</dbReference>
<accession>A0A5M3MLB3</accession>
<gene>
    <name evidence="3" type="ORF">CONPUDRAFT_74153</name>
</gene>
<dbReference type="GeneID" id="19209198"/>
<organism evidence="3 4">
    <name type="scientific">Coniophora puteana (strain RWD-64-598)</name>
    <name type="common">Brown rot fungus</name>
    <dbReference type="NCBI Taxonomy" id="741705"/>
    <lineage>
        <taxon>Eukaryota</taxon>
        <taxon>Fungi</taxon>
        <taxon>Dikarya</taxon>
        <taxon>Basidiomycota</taxon>
        <taxon>Agaricomycotina</taxon>
        <taxon>Agaricomycetes</taxon>
        <taxon>Agaricomycetidae</taxon>
        <taxon>Boletales</taxon>
        <taxon>Coniophorineae</taxon>
        <taxon>Coniophoraceae</taxon>
        <taxon>Coniophora</taxon>
    </lineage>
</organism>
<sequence length="209" mass="23132">MRAQVVTSPLDQACTRTHHAYHGDQDYDNHHNAPALSIGSSKLKSTASLAARHGPATPLIAVDPSPPASVSSSVPSSHLSSSPPREAIPQDVVHQSVERVRAWMDNNSARTHTPRRSPPRPLNRIRCPTPEQLPPRPRYAQKSYVVYRGLETGIFYSWYQANELVSGVGHATHKSFYDHAQAVRAYRKAWAAGKVYAVNRRGVSTGWNR</sequence>
<dbReference type="Proteomes" id="UP000053558">
    <property type="component" value="Unassembled WGS sequence"/>
</dbReference>
<dbReference type="KEGG" id="cput:CONPUDRAFT_74153"/>
<keyword evidence="4" id="KW-1185">Reference proteome</keyword>
<dbReference type="Pfam" id="PF01693">
    <property type="entry name" value="Cauli_VI"/>
    <property type="match status" value="1"/>
</dbReference>
<comment type="caution">
    <text evidence="3">The sequence shown here is derived from an EMBL/GenBank/DDBJ whole genome shotgun (WGS) entry which is preliminary data.</text>
</comment>
<feature type="domain" description="Ribonuclease H1 N-terminal" evidence="2">
    <location>
        <begin position="143"/>
        <end position="183"/>
    </location>
</feature>
<name>A0A5M3MLB3_CONPW</name>
<dbReference type="AlphaFoldDB" id="A0A5M3MLB3"/>
<feature type="region of interest" description="Disordered" evidence="1">
    <location>
        <begin position="106"/>
        <end position="134"/>
    </location>
</feature>
<dbReference type="SUPFAM" id="SSF55658">
    <property type="entry name" value="L9 N-domain-like"/>
    <property type="match status" value="1"/>
</dbReference>
<feature type="region of interest" description="Disordered" evidence="1">
    <location>
        <begin position="57"/>
        <end position="90"/>
    </location>
</feature>
<proteinExistence type="predicted"/>
<dbReference type="RefSeq" id="XP_007769829.1">
    <property type="nucleotide sequence ID" value="XM_007771639.1"/>
</dbReference>
<evidence type="ECO:0000313" key="4">
    <source>
        <dbReference type="Proteomes" id="UP000053558"/>
    </source>
</evidence>
<evidence type="ECO:0000259" key="2">
    <source>
        <dbReference type="Pfam" id="PF01693"/>
    </source>
</evidence>
<dbReference type="OrthoDB" id="3254429at2759"/>
<dbReference type="EMBL" id="JH711580">
    <property type="protein sequence ID" value="EIW79817.1"/>
    <property type="molecule type" value="Genomic_DNA"/>
</dbReference>